<dbReference type="InterPro" id="IPR029479">
    <property type="entry name" value="Nitroreductase"/>
</dbReference>
<evidence type="ECO:0000256" key="1">
    <source>
        <dbReference type="SAM" id="SignalP"/>
    </source>
</evidence>
<evidence type="ECO:0000259" key="2">
    <source>
        <dbReference type="Pfam" id="PF00881"/>
    </source>
</evidence>
<dbReference type="Gene3D" id="3.40.109.10">
    <property type="entry name" value="NADH Oxidase"/>
    <property type="match status" value="1"/>
</dbReference>
<feature type="signal peptide" evidence="1">
    <location>
        <begin position="1"/>
        <end position="21"/>
    </location>
</feature>
<organism evidence="3 4">
    <name type="scientific">Synergistes jonesii</name>
    <dbReference type="NCBI Taxonomy" id="2754"/>
    <lineage>
        <taxon>Bacteria</taxon>
        <taxon>Thermotogati</taxon>
        <taxon>Synergistota</taxon>
        <taxon>Synergistia</taxon>
        <taxon>Synergistales</taxon>
        <taxon>Synergistaceae</taxon>
        <taxon>Synergistes</taxon>
    </lineage>
</organism>
<feature type="chain" id="PRO_5001690343" description="Nitroreductase domain-containing protein" evidence="1">
    <location>
        <begin position="22"/>
        <end position="205"/>
    </location>
</feature>
<dbReference type="EMBL" id="JMKI01000006">
    <property type="protein sequence ID" value="KEJ93147.1"/>
    <property type="molecule type" value="Genomic_DNA"/>
</dbReference>
<evidence type="ECO:0000313" key="4">
    <source>
        <dbReference type="Proteomes" id="UP000027665"/>
    </source>
</evidence>
<evidence type="ECO:0000313" key="3">
    <source>
        <dbReference type="EMBL" id="KEJ93147.1"/>
    </source>
</evidence>
<gene>
    <name evidence="3" type="ORF">EH55_12635</name>
</gene>
<dbReference type="Proteomes" id="UP000027665">
    <property type="component" value="Unassembled WGS sequence"/>
</dbReference>
<reference evidence="3 4" key="1">
    <citation type="submission" date="2014-04" db="EMBL/GenBank/DDBJ databases">
        <title>Draft Genome Sequence of Synergistes jonesii.</title>
        <authorList>
            <person name="Coil D.A."/>
            <person name="Eisen J.A."/>
            <person name="Holland-Moritz H.E."/>
        </authorList>
    </citation>
    <scope>NUCLEOTIDE SEQUENCE [LARGE SCALE GENOMIC DNA]</scope>
    <source>
        <strain evidence="3 4">78-1</strain>
    </source>
</reference>
<dbReference type="Pfam" id="PF00881">
    <property type="entry name" value="Nitroreductase"/>
    <property type="match status" value="1"/>
</dbReference>
<keyword evidence="4" id="KW-1185">Reference proteome</keyword>
<dbReference type="OrthoDB" id="7065805at2"/>
<dbReference type="InterPro" id="IPR052544">
    <property type="entry name" value="Bacteriocin_Proc_Enz"/>
</dbReference>
<accession>A0A073J600</accession>
<dbReference type="GeneID" id="90982810"/>
<feature type="domain" description="Nitroreductase" evidence="2">
    <location>
        <begin position="50"/>
        <end position="204"/>
    </location>
</feature>
<protein>
    <recommendedName>
        <fullName evidence="2">Nitroreductase domain-containing protein</fullName>
    </recommendedName>
</protein>
<dbReference type="PANTHER" id="PTHR43745">
    <property type="entry name" value="NITROREDUCTASE MJ1384-RELATED"/>
    <property type="match status" value="1"/>
</dbReference>
<dbReference type="SUPFAM" id="SSF55469">
    <property type="entry name" value="FMN-dependent nitroreductase-like"/>
    <property type="match status" value="1"/>
</dbReference>
<dbReference type="eggNOG" id="COG0778">
    <property type="taxonomic scope" value="Bacteria"/>
</dbReference>
<dbReference type="InterPro" id="IPR000415">
    <property type="entry name" value="Nitroreductase-like"/>
</dbReference>
<sequence>MKKLVLLTAALILAASSAAFAASVLLPEPDRGGGPSVLEAIALRASAEQKIFAKDELTQEELSTILWAASGKNREPKGWTVPMAMGREPYVSIYVLLRKGGFLYSWEKHALIEQSDEKRLPSGAVTQDFAKTAPCVLVFVSSGMMNMENFSYIATGAMSQNVYLAAQALGLKARFVESFNRLKIESSLNLSPVAKITGVMLVGRQ</sequence>
<dbReference type="PANTHER" id="PTHR43745:SF2">
    <property type="entry name" value="NITROREDUCTASE MJ1384-RELATED"/>
    <property type="match status" value="1"/>
</dbReference>
<name>A0A073J600_9BACT</name>
<dbReference type="AlphaFoldDB" id="A0A073J600"/>
<dbReference type="RefSeq" id="WP_037974489.1">
    <property type="nucleotide sequence ID" value="NZ_JMKI01000006.1"/>
</dbReference>
<dbReference type="STRING" id="2754.EH55_12635"/>
<dbReference type="GO" id="GO:0016491">
    <property type="term" value="F:oxidoreductase activity"/>
    <property type="evidence" value="ECO:0007669"/>
    <property type="project" value="InterPro"/>
</dbReference>
<comment type="caution">
    <text evidence="3">The sequence shown here is derived from an EMBL/GenBank/DDBJ whole genome shotgun (WGS) entry which is preliminary data.</text>
</comment>
<keyword evidence="1" id="KW-0732">Signal</keyword>
<proteinExistence type="predicted"/>